<keyword evidence="1" id="KW-1133">Transmembrane helix</keyword>
<gene>
    <name evidence="2" type="ORF">DCC81_22795</name>
</gene>
<evidence type="ECO:0008006" key="4">
    <source>
        <dbReference type="Google" id="ProtNLM"/>
    </source>
</evidence>
<keyword evidence="3" id="KW-1185">Reference proteome</keyword>
<dbReference type="AlphaFoldDB" id="A0A2T7BDQ6"/>
<name>A0A2T7BDQ6_9BACT</name>
<keyword evidence="1" id="KW-0812">Transmembrane</keyword>
<evidence type="ECO:0000256" key="1">
    <source>
        <dbReference type="SAM" id="Phobius"/>
    </source>
</evidence>
<proteinExistence type="predicted"/>
<comment type="caution">
    <text evidence="2">The sequence shown here is derived from an EMBL/GenBank/DDBJ whole genome shotgun (WGS) entry which is preliminary data.</text>
</comment>
<feature type="transmembrane region" description="Helical" evidence="1">
    <location>
        <begin position="69"/>
        <end position="89"/>
    </location>
</feature>
<feature type="transmembrane region" description="Helical" evidence="1">
    <location>
        <begin position="44"/>
        <end position="62"/>
    </location>
</feature>
<dbReference type="Proteomes" id="UP000244450">
    <property type="component" value="Unassembled WGS sequence"/>
</dbReference>
<organism evidence="2 3">
    <name type="scientific">Chitinophaga parva</name>
    <dbReference type="NCBI Taxonomy" id="2169414"/>
    <lineage>
        <taxon>Bacteria</taxon>
        <taxon>Pseudomonadati</taxon>
        <taxon>Bacteroidota</taxon>
        <taxon>Chitinophagia</taxon>
        <taxon>Chitinophagales</taxon>
        <taxon>Chitinophagaceae</taxon>
        <taxon>Chitinophaga</taxon>
    </lineage>
</organism>
<evidence type="ECO:0000313" key="3">
    <source>
        <dbReference type="Proteomes" id="UP000244450"/>
    </source>
</evidence>
<feature type="transmembrane region" description="Helical" evidence="1">
    <location>
        <begin position="101"/>
        <end position="119"/>
    </location>
</feature>
<reference evidence="2 3" key="1">
    <citation type="submission" date="2018-04" db="EMBL/GenBank/DDBJ databases">
        <title>Chitinophaga fuyangensis sp. nov., isolated from soil in a chemical factory.</title>
        <authorList>
            <person name="Chen K."/>
        </authorList>
    </citation>
    <scope>NUCLEOTIDE SEQUENCE [LARGE SCALE GENOMIC DNA]</scope>
    <source>
        <strain evidence="2 3">LY-1</strain>
    </source>
</reference>
<evidence type="ECO:0000313" key="2">
    <source>
        <dbReference type="EMBL" id="PUZ23226.1"/>
    </source>
</evidence>
<keyword evidence="1" id="KW-0472">Membrane</keyword>
<accession>A0A2T7BDQ6</accession>
<dbReference type="EMBL" id="QCYK01000003">
    <property type="protein sequence ID" value="PUZ23226.1"/>
    <property type="molecule type" value="Genomic_DNA"/>
</dbReference>
<protein>
    <recommendedName>
        <fullName evidence="4">DUF1648 domain-containing protein</fullName>
    </recommendedName>
</protein>
<dbReference type="RefSeq" id="WP_108688970.1">
    <property type="nucleotide sequence ID" value="NZ_QCYK01000003.1"/>
</dbReference>
<dbReference type="OrthoDB" id="678688at2"/>
<sequence>MTKASITGMVAAVVAVISAFLPWADVLQLHFTGLDTTGSAFGQPGKVNIFMAVVAGVLFALNKGWTFRVNLFISGFLMAWAFRNYLLFSRCEAGVCPDAKAGLYLSLIAGITCFVCVLASPRKLSVPKAGE</sequence>